<sequence length="217" mass="24239">MRKKTVQPCTLLRPSRLVRPGRLSLTLGGLLLLSACSGVWRHNPYALPIARYNAGPDTRAVPSASVEAARQFMDQVGVSQYTSPDWQPGRVREVVLLTFRDDVSAMQKQAFAQRLARLTQDSRRPDGSHPIDMIEIGWEGAQTRTPIGRHFLYILQFRSEGDRHFVMGPPIVTDPQFYDPAYAAFSAFMAGLIVDRTEYGYHPAIVPGIVARSKRAS</sequence>
<dbReference type="EMBL" id="JAWJZY010000005">
    <property type="protein sequence ID" value="MEE8659478.1"/>
    <property type="molecule type" value="Genomic_DNA"/>
</dbReference>
<dbReference type="RefSeq" id="WP_394820288.1">
    <property type="nucleotide sequence ID" value="NZ_JAWJZY010000005.1"/>
</dbReference>
<evidence type="ECO:0008006" key="3">
    <source>
        <dbReference type="Google" id="ProtNLM"/>
    </source>
</evidence>
<protein>
    <recommendedName>
        <fullName evidence="3">Lipoprotein</fullName>
    </recommendedName>
</protein>
<organism evidence="1 2">
    <name type="scientific">Sorlinia euscelidii</name>
    <dbReference type="NCBI Taxonomy" id="3081148"/>
    <lineage>
        <taxon>Bacteria</taxon>
        <taxon>Pseudomonadati</taxon>
        <taxon>Pseudomonadota</taxon>
        <taxon>Alphaproteobacteria</taxon>
        <taxon>Acetobacterales</taxon>
        <taxon>Acetobacteraceae</taxon>
        <taxon>Sorlinia</taxon>
    </lineage>
</organism>
<comment type="caution">
    <text evidence="1">The sequence shown here is derived from an EMBL/GenBank/DDBJ whole genome shotgun (WGS) entry which is preliminary data.</text>
</comment>
<gene>
    <name evidence="1" type="ORF">DOFOFD_10720</name>
</gene>
<proteinExistence type="predicted"/>
<name>A0ABU7U449_9PROT</name>
<keyword evidence="2" id="KW-1185">Reference proteome</keyword>
<evidence type="ECO:0000313" key="1">
    <source>
        <dbReference type="EMBL" id="MEE8659478.1"/>
    </source>
</evidence>
<evidence type="ECO:0000313" key="2">
    <source>
        <dbReference type="Proteomes" id="UP001312908"/>
    </source>
</evidence>
<accession>A0ABU7U449</accession>
<dbReference type="Gene3D" id="3.30.70.100">
    <property type="match status" value="1"/>
</dbReference>
<reference evidence="1 2" key="1">
    <citation type="submission" date="2023-10" db="EMBL/GenBank/DDBJ databases">
        <title>Sorlinia euscelidii gen. nov., sp. nov., an acetic acid bacteria isolated from the gut of Euscelidius variegatus emitter.</title>
        <authorList>
            <person name="Michoud G."/>
            <person name="Marasco R."/>
            <person name="Seferji K."/>
            <person name="Gonella E."/>
            <person name="Garuglieri E."/>
            <person name="Alma A."/>
            <person name="Mapelli F."/>
            <person name="Borin S."/>
            <person name="Daffonchio D."/>
            <person name="Crotti E."/>
        </authorList>
    </citation>
    <scope>NUCLEOTIDE SEQUENCE [LARGE SCALE GENOMIC DNA]</scope>
    <source>
        <strain evidence="1 2">EV16P</strain>
    </source>
</reference>
<dbReference type="Proteomes" id="UP001312908">
    <property type="component" value="Unassembled WGS sequence"/>
</dbReference>